<comment type="pathway">
    <text evidence="1 12">Porphyrin-containing compound metabolism; protoporphyrin-IX biosynthesis; 5-aminolevulinate from L-glutamyl-tRNA(Glu): step 1/2.</text>
</comment>
<evidence type="ECO:0000256" key="3">
    <source>
        <dbReference type="ARBA" id="ARBA00012970"/>
    </source>
</evidence>
<dbReference type="PIRSF" id="PIRSF000445">
    <property type="entry name" value="4pyrrol_synth_GluRdtase"/>
    <property type="match status" value="1"/>
</dbReference>
<evidence type="ECO:0000256" key="1">
    <source>
        <dbReference type="ARBA" id="ARBA00005059"/>
    </source>
</evidence>
<dbReference type="Gene3D" id="3.40.50.720">
    <property type="entry name" value="NAD(P)-binding Rossmann-like Domain"/>
    <property type="match status" value="1"/>
</dbReference>
<dbReference type="InterPro" id="IPR000343">
    <property type="entry name" value="4pyrrol_synth_GluRdtase"/>
</dbReference>
<dbReference type="Proteomes" id="UP001174909">
    <property type="component" value="Unassembled WGS sequence"/>
</dbReference>
<feature type="binding site" evidence="9">
    <location>
        <position position="102"/>
    </location>
    <ligand>
        <name>substrate</name>
    </ligand>
</feature>
<evidence type="ECO:0000256" key="11">
    <source>
        <dbReference type="PIRSR" id="PIRSR000445-4"/>
    </source>
</evidence>
<evidence type="ECO:0000256" key="5">
    <source>
        <dbReference type="ARBA" id="ARBA00023002"/>
    </source>
</evidence>
<evidence type="ECO:0000256" key="9">
    <source>
        <dbReference type="PIRSR" id="PIRSR000445-2"/>
    </source>
</evidence>
<evidence type="ECO:0000256" key="4">
    <source>
        <dbReference type="ARBA" id="ARBA00022857"/>
    </source>
</evidence>
<evidence type="ECO:0000259" key="15">
    <source>
        <dbReference type="Pfam" id="PF05201"/>
    </source>
</evidence>
<feature type="binding site" evidence="9">
    <location>
        <begin position="107"/>
        <end position="109"/>
    </location>
    <ligand>
        <name>substrate</name>
    </ligand>
</feature>
<dbReference type="InterPro" id="IPR036343">
    <property type="entry name" value="GluRdtase_N_sf"/>
</dbReference>
<dbReference type="InterPro" id="IPR018214">
    <property type="entry name" value="GluRdtase_CS"/>
</dbReference>
<evidence type="ECO:0000313" key="17">
    <source>
        <dbReference type="Proteomes" id="UP001174909"/>
    </source>
</evidence>
<sequence>MGLDHRTAPVDLREQLSVEREQLTSALSQLSQYVPQSVILSTCNRTEVYTYHSDDDSLAGRISDFLIAYSGVPRVELERHLYQLWEADCALHLFRVAGGLESMIVGERQILGQVRSAFSVASETGYSSNPITRMFHSALRAGRRVHRETNIGRHSRSVSRAAVQLARGMFSRLDDKRALVIGAGDAGRMVARALADAGVQQITVTNRTAWRAEDLAKELGGVSAPFEDLSESLSGADLVISSTGSPGFVVSTDSVRQALVARGSHEPLMLIDIAVPRDVDPAVNDLVGARLYDIDALGQLAESGLDSWNHEVERASSIIDEECSRFIERWNSSDTMELIASMRRRADSVRRAEVARTLRMLGADEDSELAERLDSMTNALVKKLLHRPTAELRSANSANVYPLAERLFGEDGETGRGSGRQ</sequence>
<dbReference type="Pfam" id="PF01488">
    <property type="entry name" value="Shikimate_DH"/>
    <property type="match status" value="1"/>
</dbReference>
<feature type="binding site" evidence="10">
    <location>
        <begin position="182"/>
        <end position="187"/>
    </location>
    <ligand>
        <name>NADP(+)</name>
        <dbReference type="ChEBI" id="CHEBI:58349"/>
    </ligand>
</feature>
<dbReference type="PROSITE" id="PS00747">
    <property type="entry name" value="GLUTR"/>
    <property type="match status" value="1"/>
</dbReference>
<dbReference type="InterPro" id="IPR036453">
    <property type="entry name" value="GluRdtase_dimer_dom_sf"/>
</dbReference>
<dbReference type="InterPro" id="IPR015895">
    <property type="entry name" value="4pyrrol_synth_GluRdtase_N"/>
</dbReference>
<evidence type="ECO:0000313" key="16">
    <source>
        <dbReference type="EMBL" id="CAI8051792.1"/>
    </source>
</evidence>
<keyword evidence="5 12" id="KW-0560">Oxidoreductase</keyword>
<proteinExistence type="inferred from homology"/>
<dbReference type="Gene3D" id="3.30.460.30">
    <property type="entry name" value="Glutamyl-tRNA reductase, N-terminal domain"/>
    <property type="match status" value="1"/>
</dbReference>
<dbReference type="InterPro" id="IPR015896">
    <property type="entry name" value="4pyrrol_synth_GluRdtase_dimer"/>
</dbReference>
<dbReference type="NCBIfam" id="TIGR01035">
    <property type="entry name" value="hemA"/>
    <property type="match status" value="1"/>
</dbReference>
<feature type="site" description="Important for activity" evidence="11">
    <location>
        <position position="92"/>
    </location>
</feature>
<feature type="active site" description="Nucleophile" evidence="8">
    <location>
        <position position="43"/>
    </location>
</feature>
<gene>
    <name evidence="16" type="ORF">GBAR_LOCUS28350</name>
</gene>
<accession>A0AA35XI89</accession>
<evidence type="ECO:0000256" key="7">
    <source>
        <dbReference type="ARBA" id="ARBA00047464"/>
    </source>
</evidence>
<dbReference type="FunFam" id="3.40.50.720:FF:000031">
    <property type="entry name" value="Glutamyl-tRNA reductase"/>
    <property type="match status" value="1"/>
</dbReference>
<organism evidence="16 17">
    <name type="scientific">Geodia barretti</name>
    <name type="common">Barrett's horny sponge</name>
    <dbReference type="NCBI Taxonomy" id="519541"/>
    <lineage>
        <taxon>Eukaryota</taxon>
        <taxon>Metazoa</taxon>
        <taxon>Porifera</taxon>
        <taxon>Demospongiae</taxon>
        <taxon>Heteroscleromorpha</taxon>
        <taxon>Tetractinellida</taxon>
        <taxon>Astrophorina</taxon>
        <taxon>Geodiidae</taxon>
        <taxon>Geodia</taxon>
    </lineage>
</organism>
<feature type="binding site" evidence="9">
    <location>
        <position position="113"/>
    </location>
    <ligand>
        <name>substrate</name>
    </ligand>
</feature>
<protein>
    <recommendedName>
        <fullName evidence="3 12">Glutamyl-tRNA reductase</fullName>
        <ecNumber evidence="3 12">1.2.1.70</ecNumber>
    </recommendedName>
</protein>
<dbReference type="AlphaFoldDB" id="A0AA35XI89"/>
<keyword evidence="4 10" id="KW-0521">NADP</keyword>
<keyword evidence="6 12" id="KW-0627">Porphyrin biosynthesis</keyword>
<dbReference type="Pfam" id="PF00745">
    <property type="entry name" value="GlutR_dimer"/>
    <property type="match status" value="1"/>
</dbReference>
<evidence type="ECO:0000256" key="8">
    <source>
        <dbReference type="PIRSR" id="PIRSR000445-1"/>
    </source>
</evidence>
<dbReference type="HAMAP" id="MF_00087">
    <property type="entry name" value="Glu_tRNA_reductase"/>
    <property type="match status" value="1"/>
</dbReference>
<evidence type="ECO:0000259" key="13">
    <source>
        <dbReference type="Pfam" id="PF00745"/>
    </source>
</evidence>
<feature type="binding site" evidence="9">
    <location>
        <begin position="42"/>
        <end position="45"/>
    </location>
    <ligand>
        <name>substrate</name>
    </ligand>
</feature>
<dbReference type="GO" id="GO:0006783">
    <property type="term" value="P:heme biosynthetic process"/>
    <property type="evidence" value="ECO:0007669"/>
    <property type="project" value="UniProtKB-ARBA"/>
</dbReference>
<dbReference type="InterPro" id="IPR036291">
    <property type="entry name" value="NAD(P)-bd_dom_sf"/>
</dbReference>
<comment type="catalytic activity">
    <reaction evidence="7 12">
        <text>(S)-4-amino-5-oxopentanoate + tRNA(Glu) + NADP(+) = L-glutamyl-tRNA(Glu) + NADPH + H(+)</text>
        <dbReference type="Rhea" id="RHEA:12344"/>
        <dbReference type="Rhea" id="RHEA-COMP:9663"/>
        <dbReference type="Rhea" id="RHEA-COMP:9680"/>
        <dbReference type="ChEBI" id="CHEBI:15378"/>
        <dbReference type="ChEBI" id="CHEBI:57501"/>
        <dbReference type="ChEBI" id="CHEBI:57783"/>
        <dbReference type="ChEBI" id="CHEBI:58349"/>
        <dbReference type="ChEBI" id="CHEBI:78442"/>
        <dbReference type="ChEBI" id="CHEBI:78520"/>
        <dbReference type="EC" id="1.2.1.70"/>
    </reaction>
</comment>
<dbReference type="EMBL" id="CASHTH010003961">
    <property type="protein sequence ID" value="CAI8051792.1"/>
    <property type="molecule type" value="Genomic_DNA"/>
</dbReference>
<keyword evidence="17" id="KW-1185">Reference proteome</keyword>
<dbReference type="SUPFAM" id="SSF69742">
    <property type="entry name" value="Glutamyl tRNA-reductase catalytic, N-terminal domain"/>
    <property type="match status" value="1"/>
</dbReference>
<dbReference type="CDD" id="cd05213">
    <property type="entry name" value="NAD_bind_Glutamyl_tRNA_reduct"/>
    <property type="match status" value="1"/>
</dbReference>
<evidence type="ECO:0000256" key="6">
    <source>
        <dbReference type="ARBA" id="ARBA00023244"/>
    </source>
</evidence>
<evidence type="ECO:0000256" key="12">
    <source>
        <dbReference type="RuleBase" id="RU000584"/>
    </source>
</evidence>
<name>A0AA35XI89_GEOBA</name>
<dbReference type="GO" id="GO:0050661">
    <property type="term" value="F:NADP binding"/>
    <property type="evidence" value="ECO:0007669"/>
    <property type="project" value="InterPro"/>
</dbReference>
<feature type="domain" description="Tetrapyrrole biosynthesis glutamyl-tRNA reductase dimerisation" evidence="13">
    <location>
        <begin position="315"/>
        <end position="409"/>
    </location>
</feature>
<dbReference type="FunFam" id="3.30.460.30:FF:000001">
    <property type="entry name" value="Glutamyl-tRNA reductase"/>
    <property type="match status" value="1"/>
</dbReference>
<dbReference type="PANTHER" id="PTHR43013:SF1">
    <property type="entry name" value="GLUTAMYL-TRNA REDUCTASE"/>
    <property type="match status" value="1"/>
</dbReference>
<dbReference type="GO" id="GO:0008883">
    <property type="term" value="F:glutamyl-tRNA reductase activity"/>
    <property type="evidence" value="ECO:0007669"/>
    <property type="project" value="UniProtKB-EC"/>
</dbReference>
<feature type="domain" description="Quinate/shikimate 5-dehydrogenase/glutamyl-tRNA reductase" evidence="14">
    <location>
        <begin position="165"/>
        <end position="298"/>
    </location>
</feature>
<evidence type="ECO:0000259" key="14">
    <source>
        <dbReference type="Pfam" id="PF01488"/>
    </source>
</evidence>
<dbReference type="Pfam" id="PF05201">
    <property type="entry name" value="GlutR_N"/>
    <property type="match status" value="1"/>
</dbReference>
<feature type="domain" description="Glutamyl-tRNA reductase N-terminal" evidence="15">
    <location>
        <begin position="2"/>
        <end position="149"/>
    </location>
</feature>
<dbReference type="SUPFAM" id="SSF69075">
    <property type="entry name" value="Glutamyl tRNA-reductase dimerization domain"/>
    <property type="match status" value="1"/>
</dbReference>
<comment type="similarity">
    <text evidence="2 12">Belongs to the glutamyl-tRNA reductase family.</text>
</comment>
<evidence type="ECO:0000256" key="2">
    <source>
        <dbReference type="ARBA" id="ARBA00005916"/>
    </source>
</evidence>
<dbReference type="EC" id="1.2.1.70" evidence="3 12"/>
<comment type="caution">
    <text evidence="16">The sequence shown here is derived from an EMBL/GenBank/DDBJ whole genome shotgun (WGS) entry which is preliminary data.</text>
</comment>
<dbReference type="SUPFAM" id="SSF51735">
    <property type="entry name" value="NAD(P)-binding Rossmann-fold domains"/>
    <property type="match status" value="1"/>
</dbReference>
<reference evidence="16" key="1">
    <citation type="submission" date="2023-03" db="EMBL/GenBank/DDBJ databases">
        <authorList>
            <person name="Steffen K."/>
            <person name="Cardenas P."/>
        </authorList>
    </citation>
    <scope>NUCLEOTIDE SEQUENCE</scope>
</reference>
<dbReference type="InterPro" id="IPR006151">
    <property type="entry name" value="Shikm_DH/Glu-tRNA_Rdtase"/>
</dbReference>
<evidence type="ECO:0000256" key="10">
    <source>
        <dbReference type="PIRSR" id="PIRSR000445-3"/>
    </source>
</evidence>
<dbReference type="PANTHER" id="PTHR43013">
    <property type="entry name" value="GLUTAMYL-TRNA REDUCTASE"/>
    <property type="match status" value="1"/>
</dbReference>